<organism evidence="1 2">
    <name type="scientific">Chondrus crispus</name>
    <name type="common">Carrageen Irish moss</name>
    <name type="synonym">Polymorpha crispa</name>
    <dbReference type="NCBI Taxonomy" id="2769"/>
    <lineage>
        <taxon>Eukaryota</taxon>
        <taxon>Rhodophyta</taxon>
        <taxon>Florideophyceae</taxon>
        <taxon>Rhodymeniophycidae</taxon>
        <taxon>Gigartinales</taxon>
        <taxon>Gigartinaceae</taxon>
        <taxon>Chondrus</taxon>
    </lineage>
</organism>
<name>R7QV96_CHOCR</name>
<protein>
    <recommendedName>
        <fullName evidence="3">HTH psq-type domain-containing protein</fullName>
    </recommendedName>
</protein>
<dbReference type="EMBL" id="HG002339">
    <property type="protein sequence ID" value="CDF41275.1"/>
    <property type="molecule type" value="Genomic_DNA"/>
</dbReference>
<dbReference type="KEGG" id="ccp:CHC_T00007790001"/>
<proteinExistence type="predicted"/>
<sequence length="101" mass="11220">MRLSSIGDGTSLFPAHWIPEMIAKAKRTRLTIAQKIEVGHLLQVKNANTTVLRQFKISERTIRNIKLSLPSLQQIVANTATTLGTKTLHPAHYPAPLLKLT</sequence>
<evidence type="ECO:0008006" key="3">
    <source>
        <dbReference type="Google" id="ProtNLM"/>
    </source>
</evidence>
<gene>
    <name evidence="1" type="ORF">CHC_T00007790001</name>
</gene>
<evidence type="ECO:0000313" key="1">
    <source>
        <dbReference type="EMBL" id="CDF41275.1"/>
    </source>
</evidence>
<dbReference type="AlphaFoldDB" id="R7QV96"/>
<dbReference type="RefSeq" id="XP_005711569.1">
    <property type="nucleotide sequence ID" value="XM_005711512.1"/>
</dbReference>
<dbReference type="GeneID" id="17319291"/>
<reference evidence="2" key="1">
    <citation type="journal article" date="2013" name="Proc. Natl. Acad. Sci. U.S.A.">
        <title>Genome structure and metabolic features in the red seaweed Chondrus crispus shed light on evolution of the Archaeplastida.</title>
        <authorList>
            <person name="Collen J."/>
            <person name="Porcel B."/>
            <person name="Carre W."/>
            <person name="Ball S.G."/>
            <person name="Chaparro C."/>
            <person name="Tonon T."/>
            <person name="Barbeyron T."/>
            <person name="Michel G."/>
            <person name="Noel B."/>
            <person name="Valentin K."/>
            <person name="Elias M."/>
            <person name="Artiguenave F."/>
            <person name="Arun A."/>
            <person name="Aury J.M."/>
            <person name="Barbosa-Neto J.F."/>
            <person name="Bothwell J.H."/>
            <person name="Bouget F.Y."/>
            <person name="Brillet L."/>
            <person name="Cabello-Hurtado F."/>
            <person name="Capella-Gutierrez S."/>
            <person name="Charrier B."/>
            <person name="Cladiere L."/>
            <person name="Cock J.M."/>
            <person name="Coelho S.M."/>
            <person name="Colleoni C."/>
            <person name="Czjzek M."/>
            <person name="Da Silva C."/>
            <person name="Delage L."/>
            <person name="Denoeud F."/>
            <person name="Deschamps P."/>
            <person name="Dittami S.M."/>
            <person name="Gabaldon T."/>
            <person name="Gachon C.M."/>
            <person name="Groisillier A."/>
            <person name="Herve C."/>
            <person name="Jabbari K."/>
            <person name="Katinka M."/>
            <person name="Kloareg B."/>
            <person name="Kowalczyk N."/>
            <person name="Labadie K."/>
            <person name="Leblanc C."/>
            <person name="Lopez P.J."/>
            <person name="McLachlan D.H."/>
            <person name="Meslet-Cladiere L."/>
            <person name="Moustafa A."/>
            <person name="Nehr Z."/>
            <person name="Nyvall Collen P."/>
            <person name="Panaud O."/>
            <person name="Partensky F."/>
            <person name="Poulain J."/>
            <person name="Rensing S.A."/>
            <person name="Rousvoal S."/>
            <person name="Samson G."/>
            <person name="Symeonidi A."/>
            <person name="Weissenbach J."/>
            <person name="Zambounis A."/>
            <person name="Wincker P."/>
            <person name="Boyen C."/>
        </authorList>
    </citation>
    <scope>NUCLEOTIDE SEQUENCE [LARGE SCALE GENOMIC DNA]</scope>
    <source>
        <strain evidence="2">cv. Stackhouse</strain>
    </source>
</reference>
<evidence type="ECO:0000313" key="2">
    <source>
        <dbReference type="Proteomes" id="UP000012073"/>
    </source>
</evidence>
<keyword evidence="2" id="KW-1185">Reference proteome</keyword>
<accession>R7QV96</accession>
<dbReference type="PhylomeDB" id="R7QV96"/>
<dbReference type="Gramene" id="CDF41275">
    <property type="protein sequence ID" value="CDF41275"/>
    <property type="gene ID" value="CHC_T00007790001"/>
</dbReference>
<dbReference type="Proteomes" id="UP000012073">
    <property type="component" value="Unassembled WGS sequence"/>
</dbReference>